<dbReference type="STRING" id="168276.SAMN05444580_101324"/>
<organism evidence="3 4">
    <name type="scientific">Rhodococcus tukisamuensis</name>
    <dbReference type="NCBI Taxonomy" id="168276"/>
    <lineage>
        <taxon>Bacteria</taxon>
        <taxon>Bacillati</taxon>
        <taxon>Actinomycetota</taxon>
        <taxon>Actinomycetes</taxon>
        <taxon>Mycobacteriales</taxon>
        <taxon>Nocardiaceae</taxon>
        <taxon>Rhodococcus</taxon>
    </lineage>
</organism>
<dbReference type="EMBL" id="FNAB01000001">
    <property type="protein sequence ID" value="SDC59385.1"/>
    <property type="molecule type" value="Genomic_DNA"/>
</dbReference>
<dbReference type="Pfam" id="PF09851">
    <property type="entry name" value="SHOCT"/>
    <property type="match status" value="1"/>
</dbReference>
<evidence type="ECO:0000259" key="2">
    <source>
        <dbReference type="Pfam" id="PF09851"/>
    </source>
</evidence>
<accession>A0A1G6MWT1</accession>
<gene>
    <name evidence="3" type="ORF">SAMN05444580_101324</name>
</gene>
<name>A0A1G6MWT1_9NOCA</name>
<dbReference type="AlphaFoldDB" id="A0A1G6MWT1"/>
<reference evidence="3 4" key="1">
    <citation type="submission" date="2016-10" db="EMBL/GenBank/DDBJ databases">
        <authorList>
            <person name="de Groot N.N."/>
        </authorList>
    </citation>
    <scope>NUCLEOTIDE SEQUENCE [LARGE SCALE GENOMIC DNA]</scope>
    <source>
        <strain evidence="3 4">JCM 11308</strain>
    </source>
</reference>
<evidence type="ECO:0000256" key="1">
    <source>
        <dbReference type="SAM" id="MobiDB-lite"/>
    </source>
</evidence>
<proteinExistence type="predicted"/>
<dbReference type="RefSeq" id="WP_072846656.1">
    <property type="nucleotide sequence ID" value="NZ_FNAB01000001.1"/>
</dbReference>
<sequence length="116" mass="12148">MVFRARRVGRPGLLGTVARTAVVAGTAQATSNAMNRRSQRKAEEQQAYADQQAEQQAAQQQAAYAQQVQAQQAAAPAAAPAGGDDLIAKLQQLGQLRDSGVLTDDEFAAAKAKLLG</sequence>
<evidence type="ECO:0000313" key="3">
    <source>
        <dbReference type="EMBL" id="SDC59385.1"/>
    </source>
</evidence>
<dbReference type="InterPro" id="IPR018649">
    <property type="entry name" value="SHOCT"/>
</dbReference>
<keyword evidence="4" id="KW-1185">Reference proteome</keyword>
<feature type="domain" description="SHOCT" evidence="2">
    <location>
        <begin position="89"/>
        <end position="115"/>
    </location>
</feature>
<evidence type="ECO:0000313" key="4">
    <source>
        <dbReference type="Proteomes" id="UP000199417"/>
    </source>
</evidence>
<feature type="compositionally biased region" description="Low complexity" evidence="1">
    <location>
        <begin position="45"/>
        <end position="54"/>
    </location>
</feature>
<feature type="region of interest" description="Disordered" evidence="1">
    <location>
        <begin position="28"/>
        <end position="54"/>
    </location>
</feature>
<dbReference type="Proteomes" id="UP000199417">
    <property type="component" value="Unassembled WGS sequence"/>
</dbReference>
<protein>
    <submittedName>
        <fullName evidence="3">Short C-terminal domain-containing protein</fullName>
    </submittedName>
</protein>